<protein>
    <submittedName>
        <fullName evidence="1">Uncharacterized protein</fullName>
    </submittedName>
</protein>
<accession>A0A2I0JKA6</accession>
<organism evidence="1 2">
    <name type="scientific">Punica granatum</name>
    <name type="common">Pomegranate</name>
    <dbReference type="NCBI Taxonomy" id="22663"/>
    <lineage>
        <taxon>Eukaryota</taxon>
        <taxon>Viridiplantae</taxon>
        <taxon>Streptophyta</taxon>
        <taxon>Embryophyta</taxon>
        <taxon>Tracheophyta</taxon>
        <taxon>Spermatophyta</taxon>
        <taxon>Magnoliopsida</taxon>
        <taxon>eudicotyledons</taxon>
        <taxon>Gunneridae</taxon>
        <taxon>Pentapetalae</taxon>
        <taxon>rosids</taxon>
        <taxon>malvids</taxon>
        <taxon>Myrtales</taxon>
        <taxon>Lythraceae</taxon>
        <taxon>Punica</taxon>
    </lineage>
</organism>
<comment type="caution">
    <text evidence="1">The sequence shown here is derived from an EMBL/GenBank/DDBJ whole genome shotgun (WGS) entry which is preliminary data.</text>
</comment>
<proteinExistence type="predicted"/>
<sequence length="250" mass="27465">MISLALRVVESGWREARTSTFPGPEWYSGNLNRLYSGGEDLFPWALSATVPVFAVPRFVACPLPLITPLAPFDGSCLFLVVHVSGSPSAFISPVVIRDRSFDQPLALLLWMCGRKFNRMYKPAVGKMEDSEVRKWEVLQVPVSAVPRFVACPLPLIALIAPFDGSCLFLVVYVFGSPSVFIGPAVIRDPSFYQVILIGTDGPKWIADRLDGGELVVFETVQTLLDLGHVTVLVKPFPKVYGLGLSEVYFG</sequence>
<dbReference type="EMBL" id="PGOL01001585">
    <property type="protein sequence ID" value="PKI56698.1"/>
    <property type="molecule type" value="Genomic_DNA"/>
</dbReference>
<name>A0A2I0JKA6_PUNGR</name>
<dbReference type="Proteomes" id="UP000233551">
    <property type="component" value="Unassembled WGS sequence"/>
</dbReference>
<reference evidence="1 2" key="1">
    <citation type="submission" date="2017-11" db="EMBL/GenBank/DDBJ databases">
        <title>De-novo sequencing of pomegranate (Punica granatum L.) genome.</title>
        <authorList>
            <person name="Akparov Z."/>
            <person name="Amiraslanov A."/>
            <person name="Hajiyeva S."/>
            <person name="Abbasov M."/>
            <person name="Kaur K."/>
            <person name="Hamwieh A."/>
            <person name="Solovyev V."/>
            <person name="Salamov A."/>
            <person name="Braich B."/>
            <person name="Kosarev P."/>
            <person name="Mahmoud A."/>
            <person name="Hajiyev E."/>
            <person name="Babayeva S."/>
            <person name="Izzatullayeva V."/>
            <person name="Mammadov A."/>
            <person name="Mammadov A."/>
            <person name="Sharifova S."/>
            <person name="Ojaghi J."/>
            <person name="Eynullazada K."/>
            <person name="Bayramov B."/>
            <person name="Abdulazimova A."/>
            <person name="Shahmuradov I."/>
        </authorList>
    </citation>
    <scope>NUCLEOTIDE SEQUENCE [LARGE SCALE GENOMIC DNA]</scope>
    <source>
        <strain evidence="2">cv. AG2017</strain>
        <tissue evidence="1">Leaf</tissue>
    </source>
</reference>
<dbReference type="AlphaFoldDB" id="A0A2I0JKA6"/>
<evidence type="ECO:0000313" key="1">
    <source>
        <dbReference type="EMBL" id="PKI56698.1"/>
    </source>
</evidence>
<gene>
    <name evidence="1" type="ORF">CRG98_022914</name>
</gene>
<evidence type="ECO:0000313" key="2">
    <source>
        <dbReference type="Proteomes" id="UP000233551"/>
    </source>
</evidence>
<keyword evidence="2" id="KW-1185">Reference proteome</keyword>